<evidence type="ECO:0000313" key="3">
    <source>
        <dbReference type="Proteomes" id="UP000054477"/>
    </source>
</evidence>
<reference evidence="2 3" key="1">
    <citation type="submission" date="2014-04" db="EMBL/GenBank/DDBJ databases">
        <authorList>
            <consortium name="DOE Joint Genome Institute"/>
            <person name="Kuo A."/>
            <person name="Kohler A."/>
            <person name="Nagy L.G."/>
            <person name="Floudas D."/>
            <person name="Copeland A."/>
            <person name="Barry K.W."/>
            <person name="Cichocki N."/>
            <person name="Veneault-Fourrey C."/>
            <person name="LaButti K."/>
            <person name="Lindquist E.A."/>
            <person name="Lipzen A."/>
            <person name="Lundell T."/>
            <person name="Morin E."/>
            <person name="Murat C."/>
            <person name="Sun H."/>
            <person name="Tunlid A."/>
            <person name="Henrissat B."/>
            <person name="Grigoriev I.V."/>
            <person name="Hibbett D.S."/>
            <person name="Martin F."/>
            <person name="Nordberg H.P."/>
            <person name="Cantor M.N."/>
            <person name="Hua S.X."/>
        </authorList>
    </citation>
    <scope>NUCLEOTIDE SEQUENCE [LARGE SCALE GENOMIC DNA]</scope>
    <source>
        <strain evidence="2 3">LaAM-08-1</strain>
    </source>
</reference>
<reference evidence="3" key="2">
    <citation type="submission" date="2015-01" db="EMBL/GenBank/DDBJ databases">
        <title>Evolutionary Origins and Diversification of the Mycorrhizal Mutualists.</title>
        <authorList>
            <consortium name="DOE Joint Genome Institute"/>
            <consortium name="Mycorrhizal Genomics Consortium"/>
            <person name="Kohler A."/>
            <person name="Kuo A."/>
            <person name="Nagy L.G."/>
            <person name="Floudas D."/>
            <person name="Copeland A."/>
            <person name="Barry K.W."/>
            <person name="Cichocki N."/>
            <person name="Veneault-Fourrey C."/>
            <person name="LaButti K."/>
            <person name="Lindquist E.A."/>
            <person name="Lipzen A."/>
            <person name="Lundell T."/>
            <person name="Morin E."/>
            <person name="Murat C."/>
            <person name="Riley R."/>
            <person name="Ohm R."/>
            <person name="Sun H."/>
            <person name="Tunlid A."/>
            <person name="Henrissat B."/>
            <person name="Grigoriev I.V."/>
            <person name="Hibbett D.S."/>
            <person name="Martin F."/>
        </authorList>
    </citation>
    <scope>NUCLEOTIDE SEQUENCE [LARGE SCALE GENOMIC DNA]</scope>
    <source>
        <strain evidence="3">LaAM-08-1</strain>
    </source>
</reference>
<evidence type="ECO:0000313" key="2">
    <source>
        <dbReference type="EMBL" id="KIK04615.1"/>
    </source>
</evidence>
<dbReference type="Gene3D" id="2.60.120.260">
    <property type="entry name" value="Galactose-binding domain-like"/>
    <property type="match status" value="1"/>
</dbReference>
<dbReference type="STRING" id="1095629.A0A0C9WXY4"/>
<keyword evidence="1" id="KW-0812">Transmembrane</keyword>
<protein>
    <submittedName>
        <fullName evidence="2">Uncharacterized protein</fullName>
    </submittedName>
</protein>
<accession>A0A0C9WXY4</accession>
<dbReference type="EMBL" id="KN838568">
    <property type="protein sequence ID" value="KIK04615.1"/>
    <property type="molecule type" value="Genomic_DNA"/>
</dbReference>
<keyword evidence="1" id="KW-1133">Transmembrane helix</keyword>
<evidence type="ECO:0000256" key="1">
    <source>
        <dbReference type="SAM" id="Phobius"/>
    </source>
</evidence>
<feature type="transmembrane region" description="Helical" evidence="1">
    <location>
        <begin position="307"/>
        <end position="328"/>
    </location>
</feature>
<dbReference type="AlphaFoldDB" id="A0A0C9WXY4"/>
<gene>
    <name evidence="2" type="ORF">K443DRAFT_675866</name>
</gene>
<sequence>MLNSSSRTIKVDDTDPHIVYNGGPWILDDGSESKLGNFGPPYQNTLHGVRKGSGSLSYRFQGSAVMVYGTMNIRNTSGVIDPKWACFVDGVAIPTIPPFQFPENNYPFCQQSQLPDGDHIITVNAMSNGQAFWFDDIEYTPSLGVPLDNATIVVDHMDPSIHYGPGWLPLGDTANMTSTNGAKMNLQFTGVGLSWVGFIPTELPHGPAPALYTVDDLSPVAFVLPGLPPNSSTLFNQVFFATPALPYGSHNLTVVYQGGNTLTPLTLSNLLIQNGCLSVPEVNTTSTTANATHPGVSTASTRSRAGTIVGCVFGTIIAILLLAILFVFMRRWYRRYKKPVLQPTPGYSRSFDPAAPLDMEMDNRRSLAPSDITRDARYPPFTSVMHHDTQSTVTFDPPPLHPAVQTESNPTSPYIPESNYRNLEPAYVVASGSAGYPYASVGIGAFHQALLLSKSQEAASGSRMRDSYI</sequence>
<dbReference type="HOGENOM" id="CLU_036313_0_0_1"/>
<dbReference type="OrthoDB" id="3052647at2759"/>
<dbReference type="Proteomes" id="UP000054477">
    <property type="component" value="Unassembled WGS sequence"/>
</dbReference>
<name>A0A0C9WXY4_9AGAR</name>
<organism evidence="2 3">
    <name type="scientific">Laccaria amethystina LaAM-08-1</name>
    <dbReference type="NCBI Taxonomy" id="1095629"/>
    <lineage>
        <taxon>Eukaryota</taxon>
        <taxon>Fungi</taxon>
        <taxon>Dikarya</taxon>
        <taxon>Basidiomycota</taxon>
        <taxon>Agaricomycotina</taxon>
        <taxon>Agaricomycetes</taxon>
        <taxon>Agaricomycetidae</taxon>
        <taxon>Agaricales</taxon>
        <taxon>Agaricineae</taxon>
        <taxon>Hydnangiaceae</taxon>
        <taxon>Laccaria</taxon>
    </lineage>
</organism>
<proteinExistence type="predicted"/>
<keyword evidence="3" id="KW-1185">Reference proteome</keyword>
<keyword evidence="1" id="KW-0472">Membrane</keyword>